<organism evidence="2 3">
    <name type="scientific">Eumeta variegata</name>
    <name type="common">Bagworm moth</name>
    <name type="synonym">Eumeta japonica</name>
    <dbReference type="NCBI Taxonomy" id="151549"/>
    <lineage>
        <taxon>Eukaryota</taxon>
        <taxon>Metazoa</taxon>
        <taxon>Ecdysozoa</taxon>
        <taxon>Arthropoda</taxon>
        <taxon>Hexapoda</taxon>
        <taxon>Insecta</taxon>
        <taxon>Pterygota</taxon>
        <taxon>Neoptera</taxon>
        <taxon>Endopterygota</taxon>
        <taxon>Lepidoptera</taxon>
        <taxon>Glossata</taxon>
        <taxon>Ditrysia</taxon>
        <taxon>Tineoidea</taxon>
        <taxon>Psychidae</taxon>
        <taxon>Oiketicinae</taxon>
        <taxon>Eumeta</taxon>
    </lineage>
</organism>
<accession>A0A4C1Y9J3</accession>
<gene>
    <name evidence="2" type="ORF">EVAR_83176_1</name>
</gene>
<name>A0A4C1Y9J3_EUMVA</name>
<dbReference type="Proteomes" id="UP000299102">
    <property type="component" value="Unassembled WGS sequence"/>
</dbReference>
<evidence type="ECO:0000256" key="1">
    <source>
        <dbReference type="SAM" id="MobiDB-lite"/>
    </source>
</evidence>
<reference evidence="2 3" key="1">
    <citation type="journal article" date="2019" name="Commun. Biol.">
        <title>The bagworm genome reveals a unique fibroin gene that provides high tensile strength.</title>
        <authorList>
            <person name="Kono N."/>
            <person name="Nakamura H."/>
            <person name="Ohtoshi R."/>
            <person name="Tomita M."/>
            <person name="Numata K."/>
            <person name="Arakawa K."/>
        </authorList>
    </citation>
    <scope>NUCLEOTIDE SEQUENCE [LARGE SCALE GENOMIC DNA]</scope>
</reference>
<proteinExistence type="predicted"/>
<keyword evidence="3" id="KW-1185">Reference proteome</keyword>
<dbReference type="EMBL" id="BGZK01001152">
    <property type="protein sequence ID" value="GBP72666.1"/>
    <property type="molecule type" value="Genomic_DNA"/>
</dbReference>
<evidence type="ECO:0000313" key="3">
    <source>
        <dbReference type="Proteomes" id="UP000299102"/>
    </source>
</evidence>
<dbReference type="AlphaFoldDB" id="A0A4C1Y9J3"/>
<sequence length="83" mass="8562">MPVIKGCDTESSGTSQGLTGPARPLEEFLTDVGGFIKEIFSSTGSSIWLTSLAGLAPGAPDAAALRCRSQTRRDASASTSLRC</sequence>
<comment type="caution">
    <text evidence="2">The sequence shown here is derived from an EMBL/GenBank/DDBJ whole genome shotgun (WGS) entry which is preliminary data.</text>
</comment>
<feature type="region of interest" description="Disordered" evidence="1">
    <location>
        <begin position="1"/>
        <end position="22"/>
    </location>
</feature>
<feature type="compositionally biased region" description="Polar residues" evidence="1">
    <location>
        <begin position="9"/>
        <end position="18"/>
    </location>
</feature>
<evidence type="ECO:0000313" key="2">
    <source>
        <dbReference type="EMBL" id="GBP72666.1"/>
    </source>
</evidence>
<protein>
    <submittedName>
        <fullName evidence="2">Uncharacterized protein</fullName>
    </submittedName>
</protein>